<dbReference type="PROSITE" id="PS50075">
    <property type="entry name" value="CARRIER"/>
    <property type="match status" value="1"/>
</dbReference>
<dbReference type="RefSeq" id="WP_311586320.1">
    <property type="nucleotide sequence ID" value="NZ_JAVRFH010000295.1"/>
</dbReference>
<dbReference type="SMART" id="SM00823">
    <property type="entry name" value="PKS_PP"/>
    <property type="match status" value="1"/>
</dbReference>
<keyword evidence="2" id="KW-0597">Phosphoprotein</keyword>
<dbReference type="EMBL" id="JAVRFH010000295">
    <property type="protein sequence ID" value="MDT0616694.1"/>
    <property type="molecule type" value="Genomic_DNA"/>
</dbReference>
<proteinExistence type="predicted"/>
<keyword evidence="8" id="KW-1185">Reference proteome</keyword>
<evidence type="ECO:0000256" key="1">
    <source>
        <dbReference type="ARBA" id="ARBA00022450"/>
    </source>
</evidence>
<feature type="non-terminal residue" evidence="7">
    <location>
        <position position="159"/>
    </location>
</feature>
<evidence type="ECO:0000313" key="7">
    <source>
        <dbReference type="EMBL" id="MDT0616694.1"/>
    </source>
</evidence>
<evidence type="ECO:0000256" key="3">
    <source>
        <dbReference type="ARBA" id="ARBA00022679"/>
    </source>
</evidence>
<dbReference type="InterPro" id="IPR036736">
    <property type="entry name" value="ACP-like_sf"/>
</dbReference>
<dbReference type="SMART" id="SM01294">
    <property type="entry name" value="PKS_PP_betabranch"/>
    <property type="match status" value="1"/>
</dbReference>
<keyword evidence="4" id="KW-0511">Multifunctional enzyme</keyword>
<evidence type="ECO:0000313" key="8">
    <source>
        <dbReference type="Proteomes" id="UP001180724"/>
    </source>
</evidence>
<dbReference type="PANTHER" id="PTHR43775:SF51">
    <property type="entry name" value="INACTIVE PHENOLPHTHIOCEROL SYNTHESIS POLYKETIDE SYNTHASE TYPE I PKS1-RELATED"/>
    <property type="match status" value="1"/>
</dbReference>
<feature type="region of interest" description="Disordered" evidence="5">
    <location>
        <begin position="16"/>
        <end position="35"/>
    </location>
</feature>
<reference evidence="7" key="1">
    <citation type="submission" date="2024-05" db="EMBL/GenBank/DDBJ databases">
        <title>30 novel species of actinomycetes from the DSMZ collection.</title>
        <authorList>
            <person name="Nouioui I."/>
        </authorList>
    </citation>
    <scope>NUCLEOTIDE SEQUENCE</scope>
    <source>
        <strain evidence="7">DSM 40712</strain>
    </source>
</reference>
<sequence>RDPAGDDLPVLLRDLVDGGRAHRTGPDSGGRTRPLGLPATVAALPPGEAETAVLDWVRDQVAVVLGHSSGADIDINQAFTPLGFDSLTSVELCNRLASQTGLRLPSTLVFSHPTPRELGEHLLGLLRPAPGPDPADDEKIREVLRTVPIDRLRDAGLLE</sequence>
<dbReference type="PANTHER" id="PTHR43775">
    <property type="entry name" value="FATTY ACID SYNTHASE"/>
    <property type="match status" value="1"/>
</dbReference>
<keyword evidence="1" id="KW-0596">Phosphopantetheine</keyword>
<dbReference type="InterPro" id="IPR020806">
    <property type="entry name" value="PKS_PP-bd"/>
</dbReference>
<feature type="domain" description="Carrier" evidence="6">
    <location>
        <begin position="51"/>
        <end position="126"/>
    </location>
</feature>
<dbReference type="InterPro" id="IPR050091">
    <property type="entry name" value="PKS_NRPS_Biosynth_Enz"/>
</dbReference>
<evidence type="ECO:0000259" key="6">
    <source>
        <dbReference type="PROSITE" id="PS50075"/>
    </source>
</evidence>
<comment type="caution">
    <text evidence="7">The sequence shown here is derived from an EMBL/GenBank/DDBJ whole genome shotgun (WGS) entry which is preliminary data.</text>
</comment>
<protein>
    <submittedName>
        <fullName evidence="7">Acyl carrier protein</fullName>
    </submittedName>
</protein>
<organism evidence="7 8">
    <name type="scientific">Streptomyces lancefieldiae</name>
    <dbReference type="NCBI Taxonomy" id="3075520"/>
    <lineage>
        <taxon>Bacteria</taxon>
        <taxon>Bacillati</taxon>
        <taxon>Actinomycetota</taxon>
        <taxon>Actinomycetes</taxon>
        <taxon>Kitasatosporales</taxon>
        <taxon>Streptomycetaceae</taxon>
        <taxon>Streptomyces</taxon>
    </lineage>
</organism>
<feature type="non-terminal residue" evidence="7">
    <location>
        <position position="1"/>
    </location>
</feature>
<evidence type="ECO:0000256" key="2">
    <source>
        <dbReference type="ARBA" id="ARBA00022553"/>
    </source>
</evidence>
<dbReference type="Gene3D" id="1.10.1200.10">
    <property type="entry name" value="ACP-like"/>
    <property type="match status" value="1"/>
</dbReference>
<dbReference type="InterPro" id="IPR009081">
    <property type="entry name" value="PP-bd_ACP"/>
</dbReference>
<keyword evidence="3" id="KW-0808">Transferase</keyword>
<gene>
    <name evidence="7" type="ORF">RM812_42210</name>
</gene>
<dbReference type="Pfam" id="PF00550">
    <property type="entry name" value="PP-binding"/>
    <property type="match status" value="1"/>
</dbReference>
<evidence type="ECO:0000256" key="5">
    <source>
        <dbReference type="SAM" id="MobiDB-lite"/>
    </source>
</evidence>
<dbReference type="Proteomes" id="UP001180724">
    <property type="component" value="Unassembled WGS sequence"/>
</dbReference>
<name>A0ABU3B384_9ACTN</name>
<evidence type="ECO:0000256" key="4">
    <source>
        <dbReference type="ARBA" id="ARBA00023268"/>
    </source>
</evidence>
<dbReference type="SUPFAM" id="SSF47336">
    <property type="entry name" value="ACP-like"/>
    <property type="match status" value="1"/>
</dbReference>
<accession>A0ABU3B384</accession>